<dbReference type="EMBL" id="WFIY01000004">
    <property type="protein sequence ID" value="MUM65762.1"/>
    <property type="molecule type" value="Genomic_DNA"/>
</dbReference>
<evidence type="ECO:0000256" key="5">
    <source>
        <dbReference type="PIRSR" id="PIRSR604808-1"/>
    </source>
</evidence>
<sequence length="245" mass="28749">MKIVTWNVNGLKAITRKGSLDEVLKYDVVMLQEIRTSDLPLDLLFSGLTIESFSAKKKGYSGVMTLTRYKPINVIKGLNVEEFDEEGRVLTLEFDKLFLVNSYFPRAGDELKRLDFKIKFDKAMEEFMTKLRERKPVIICGDFNAVRDKKDSSFWDEKEPALTPQEREWLNHVVNDLGFIDAYKLVNPNKNEFTWRSYRFKWKAMRIDYCLVSSELKNEIKNCEVLKIEGSDHYPLLLELNIERP</sequence>
<proteinExistence type="inferred from homology"/>
<feature type="active site" description="Proton acceptor" evidence="5">
    <location>
        <position position="233"/>
    </location>
</feature>
<dbReference type="AlphaFoldDB" id="A0A6A9QEP5"/>
<dbReference type="PANTHER" id="PTHR22748">
    <property type="entry name" value="AP ENDONUCLEASE"/>
    <property type="match status" value="1"/>
</dbReference>
<feature type="binding site" evidence="6">
    <location>
        <position position="33"/>
    </location>
    <ligand>
        <name>Mg(2+)</name>
        <dbReference type="ChEBI" id="CHEBI:18420"/>
        <label>1</label>
    </ligand>
</feature>
<feature type="binding site" evidence="6">
    <location>
        <position position="142"/>
    </location>
    <ligand>
        <name>Mg(2+)</name>
        <dbReference type="ChEBI" id="CHEBI:18420"/>
        <label>1</label>
    </ligand>
</feature>
<reference evidence="9 10" key="1">
    <citation type="submission" date="2019-10" db="EMBL/GenBank/DDBJ databases">
        <title>Genome Sequences from Six Type Strain Members of the Archaeal Family Sulfolobaceae: Acidianus ambivalens, Acidianus infernus, Metallosphaera prunae, Stygiolobus azoricus, Sulfolobus metallicus, and Sulfurisphaera ohwakuensis.</title>
        <authorList>
            <person name="Counts J.A."/>
            <person name="Kelly R.M."/>
        </authorList>
    </citation>
    <scope>NUCLEOTIDE SEQUENCE [LARGE SCALE GENOMIC DNA]</scope>
    <source>
        <strain evidence="9 10">DSM 3191</strain>
    </source>
</reference>
<dbReference type="PROSITE" id="PS51435">
    <property type="entry name" value="AP_NUCLEASE_F1_4"/>
    <property type="match status" value="1"/>
</dbReference>
<feature type="binding site" evidence="6">
    <location>
        <position position="233"/>
    </location>
    <ligand>
        <name>Mg(2+)</name>
        <dbReference type="ChEBI" id="CHEBI:18420"/>
        <label>1</label>
    </ligand>
</feature>
<dbReference type="InterPro" id="IPR004808">
    <property type="entry name" value="AP_endonuc_1"/>
</dbReference>
<evidence type="ECO:0000256" key="2">
    <source>
        <dbReference type="ARBA" id="ARBA00022723"/>
    </source>
</evidence>
<keyword evidence="2 6" id="KW-0479">Metal-binding</keyword>
<dbReference type="InterPro" id="IPR005135">
    <property type="entry name" value="Endo/exonuclease/phosphatase"/>
</dbReference>
<feature type="binding site" evidence="6">
    <location>
        <position position="7"/>
    </location>
    <ligand>
        <name>Mg(2+)</name>
        <dbReference type="ChEBI" id="CHEBI:18420"/>
        <label>1</label>
    </ligand>
</feature>
<organism evidence="9 10">
    <name type="scientific">Acidianus infernus</name>
    <dbReference type="NCBI Taxonomy" id="12915"/>
    <lineage>
        <taxon>Archaea</taxon>
        <taxon>Thermoproteota</taxon>
        <taxon>Thermoprotei</taxon>
        <taxon>Sulfolobales</taxon>
        <taxon>Sulfolobaceae</taxon>
        <taxon>Acidianus</taxon>
    </lineage>
</organism>
<feature type="binding site" evidence="6">
    <location>
        <position position="232"/>
    </location>
    <ligand>
        <name>Mg(2+)</name>
        <dbReference type="ChEBI" id="CHEBI:18420"/>
        <label>1</label>
    </ligand>
</feature>
<evidence type="ECO:0000256" key="1">
    <source>
        <dbReference type="ARBA" id="ARBA00007092"/>
    </source>
</evidence>
<keyword evidence="10" id="KW-1185">Reference proteome</keyword>
<dbReference type="InterPro" id="IPR036691">
    <property type="entry name" value="Endo/exonu/phosph_ase_sf"/>
</dbReference>
<dbReference type="Gene3D" id="3.60.10.10">
    <property type="entry name" value="Endonuclease/exonuclease/phosphatase"/>
    <property type="match status" value="1"/>
</dbReference>
<dbReference type="RefSeq" id="WP_338078047.1">
    <property type="nucleotide sequence ID" value="NZ_JBGTCZ010000075.1"/>
</dbReference>
<comment type="caution">
    <text evidence="9">The sequence shown here is derived from an EMBL/GenBank/DDBJ whole genome shotgun (WGS) entry which is preliminary data.</text>
</comment>
<evidence type="ECO:0000256" key="3">
    <source>
        <dbReference type="ARBA" id="ARBA00022801"/>
    </source>
</evidence>
<evidence type="ECO:0000256" key="7">
    <source>
        <dbReference type="PIRSR" id="PIRSR604808-3"/>
    </source>
</evidence>
<evidence type="ECO:0000313" key="9">
    <source>
        <dbReference type="EMBL" id="MUM65762.1"/>
    </source>
</evidence>
<dbReference type="SUPFAM" id="SSF56219">
    <property type="entry name" value="DNase I-like"/>
    <property type="match status" value="1"/>
</dbReference>
<feature type="site" description="Transition state stabilizer" evidence="7">
    <location>
        <position position="144"/>
    </location>
</feature>
<comment type="cofactor">
    <cofactor evidence="6">
        <name>Mg(2+)</name>
        <dbReference type="ChEBI" id="CHEBI:18420"/>
    </cofactor>
    <cofactor evidence="6">
        <name>Mn(2+)</name>
        <dbReference type="ChEBI" id="CHEBI:29035"/>
    </cofactor>
    <text evidence="6">Probably binds two magnesium or manganese ions per subunit.</text>
</comment>
<dbReference type="NCBIfam" id="TIGR00633">
    <property type="entry name" value="xth"/>
    <property type="match status" value="1"/>
</dbReference>
<keyword evidence="6" id="KW-0464">Manganese</keyword>
<dbReference type="GO" id="GO:0046872">
    <property type="term" value="F:metal ion binding"/>
    <property type="evidence" value="ECO:0007669"/>
    <property type="project" value="UniProtKB-KW"/>
</dbReference>
<feature type="binding site" evidence="6">
    <location>
        <position position="144"/>
    </location>
    <ligand>
        <name>Mg(2+)</name>
        <dbReference type="ChEBI" id="CHEBI:18420"/>
        <label>1</label>
    </ligand>
</feature>
<protein>
    <submittedName>
        <fullName evidence="9">Exodeoxyribonuclease III</fullName>
    </submittedName>
</protein>
<dbReference type="PANTHER" id="PTHR22748:SF6">
    <property type="entry name" value="DNA-(APURINIC OR APYRIMIDINIC SITE) ENDONUCLEASE"/>
    <property type="match status" value="1"/>
</dbReference>
<dbReference type="GO" id="GO:0008081">
    <property type="term" value="F:phosphoric diester hydrolase activity"/>
    <property type="evidence" value="ECO:0007669"/>
    <property type="project" value="TreeGrafter"/>
</dbReference>
<dbReference type="Proteomes" id="UP000440125">
    <property type="component" value="Unassembled WGS sequence"/>
</dbReference>
<dbReference type="GO" id="GO:0003906">
    <property type="term" value="F:DNA-(apurinic or apyrimidinic site) endonuclease activity"/>
    <property type="evidence" value="ECO:0007669"/>
    <property type="project" value="TreeGrafter"/>
</dbReference>
<keyword evidence="4 6" id="KW-0460">Magnesium</keyword>
<feature type="active site" evidence="5">
    <location>
        <position position="103"/>
    </location>
</feature>
<dbReference type="GO" id="GO:0008311">
    <property type="term" value="F:double-stranded DNA 3'-5' DNA exonuclease activity"/>
    <property type="evidence" value="ECO:0007669"/>
    <property type="project" value="TreeGrafter"/>
</dbReference>
<evidence type="ECO:0000259" key="8">
    <source>
        <dbReference type="Pfam" id="PF03372"/>
    </source>
</evidence>
<evidence type="ECO:0000313" key="10">
    <source>
        <dbReference type="Proteomes" id="UP000440125"/>
    </source>
</evidence>
<keyword evidence="3" id="KW-0378">Hydrolase</keyword>
<feature type="site" description="Interaction with DNA substrate" evidence="7">
    <location>
        <position position="233"/>
    </location>
</feature>
<dbReference type="GO" id="GO:0006284">
    <property type="term" value="P:base-excision repair"/>
    <property type="evidence" value="ECO:0007669"/>
    <property type="project" value="TreeGrafter"/>
</dbReference>
<evidence type="ECO:0000256" key="6">
    <source>
        <dbReference type="PIRSR" id="PIRSR604808-2"/>
    </source>
</evidence>
<feature type="domain" description="Endonuclease/exonuclease/phosphatase" evidence="8">
    <location>
        <begin position="4"/>
        <end position="233"/>
    </location>
</feature>
<gene>
    <name evidence="9" type="ORF">D1867_11025</name>
</gene>
<feature type="site" description="Important for catalytic activity" evidence="7">
    <location>
        <position position="208"/>
    </location>
</feature>
<evidence type="ECO:0000256" key="4">
    <source>
        <dbReference type="ARBA" id="ARBA00022842"/>
    </source>
</evidence>
<comment type="similarity">
    <text evidence="1">Belongs to the DNA repair enzymes AP/ExoA family.</text>
</comment>
<accession>A0A6A9QEP5</accession>
<dbReference type="Pfam" id="PF03372">
    <property type="entry name" value="Exo_endo_phos"/>
    <property type="match status" value="1"/>
</dbReference>
<feature type="active site" description="Proton donor/acceptor" evidence="5">
    <location>
        <position position="142"/>
    </location>
</feature>
<name>A0A6A9QEP5_ACIIN</name>